<comment type="cofactor">
    <cofactor evidence="1">
        <name>pyridoxal 5'-phosphate</name>
        <dbReference type="ChEBI" id="CHEBI:597326"/>
    </cofactor>
</comment>
<dbReference type="PIRSF" id="PIRSF005572">
    <property type="entry name" value="NifS"/>
    <property type="match status" value="1"/>
</dbReference>
<keyword evidence="7" id="KW-0411">Iron-sulfur</keyword>
<feature type="domain" description="Aminotransferase class V" evidence="9">
    <location>
        <begin position="5"/>
        <end position="367"/>
    </location>
</feature>
<dbReference type="SUPFAM" id="SSF53383">
    <property type="entry name" value="PLP-dependent transferases"/>
    <property type="match status" value="1"/>
</dbReference>
<dbReference type="Proteomes" id="UP001057474">
    <property type="component" value="Chromosome"/>
</dbReference>
<sequence>MKVPIYLDYMATTPVDPRVVERMLHFLGPDGDFGNPASITHDFGRRAAQAVEQARYQIAEVIHASPQEIIFTSGATEADNLAILGAANFYQNKGKHVITMSTEHKAVLDSFHRLEKDGFQVTYLEPEADGLLDLQQLERALQPDTILVSIMHVNNEIGVIQDIAAIGELLKEKGIIFHVDAAQSAGRLAINVSTLPVNLMSFSAHKCYGPKGIGGLYVRQRPRVRLQPQTFGGGHENGLRSGTLATHQIVGMGEAFALSECVREEEQARLLHFRHRLWNGIRHLPGIQLNGHKEQRIAGNLNISFKGLDGDSLLLALSDLAVSTTSACSSASIQPSYVLKSIGLSDELAQSSIRLSLGRYTREEEVEHAIKVINAQVAHLHNISPL</sequence>
<evidence type="ECO:0000259" key="9">
    <source>
        <dbReference type="Pfam" id="PF00266"/>
    </source>
</evidence>
<evidence type="ECO:0000256" key="7">
    <source>
        <dbReference type="ARBA" id="ARBA00023014"/>
    </source>
</evidence>
<comment type="catalytic activity">
    <reaction evidence="8">
        <text>(sulfur carrier)-H + L-cysteine = (sulfur carrier)-SH + L-alanine</text>
        <dbReference type="Rhea" id="RHEA:43892"/>
        <dbReference type="Rhea" id="RHEA-COMP:14737"/>
        <dbReference type="Rhea" id="RHEA-COMP:14739"/>
        <dbReference type="ChEBI" id="CHEBI:29917"/>
        <dbReference type="ChEBI" id="CHEBI:35235"/>
        <dbReference type="ChEBI" id="CHEBI:57972"/>
        <dbReference type="ChEBI" id="CHEBI:64428"/>
        <dbReference type="EC" id="2.8.1.7"/>
    </reaction>
</comment>
<dbReference type="EMBL" id="CP071527">
    <property type="protein sequence ID" value="USQ15156.1"/>
    <property type="molecule type" value="Genomic_DNA"/>
</dbReference>
<dbReference type="GO" id="GO:0031071">
    <property type="term" value="F:cysteine desulfurase activity"/>
    <property type="evidence" value="ECO:0007669"/>
    <property type="project" value="UniProtKB-EC"/>
</dbReference>
<evidence type="ECO:0000256" key="3">
    <source>
        <dbReference type="ARBA" id="ARBA00022679"/>
    </source>
</evidence>
<evidence type="ECO:0000256" key="2">
    <source>
        <dbReference type="ARBA" id="ARBA00006490"/>
    </source>
</evidence>
<evidence type="ECO:0000313" key="11">
    <source>
        <dbReference type="Proteomes" id="UP001057474"/>
    </source>
</evidence>
<keyword evidence="11" id="KW-1185">Reference proteome</keyword>
<dbReference type="NCBIfam" id="NF010611">
    <property type="entry name" value="PRK14012.1"/>
    <property type="match status" value="1"/>
</dbReference>
<dbReference type="PANTHER" id="PTHR11601">
    <property type="entry name" value="CYSTEINE DESULFURYLASE FAMILY MEMBER"/>
    <property type="match status" value="1"/>
</dbReference>
<evidence type="ECO:0000256" key="5">
    <source>
        <dbReference type="ARBA" id="ARBA00022898"/>
    </source>
</evidence>
<keyword evidence="4" id="KW-0479">Metal-binding</keyword>
<dbReference type="PANTHER" id="PTHR11601:SF34">
    <property type="entry name" value="CYSTEINE DESULFURASE"/>
    <property type="match status" value="1"/>
</dbReference>
<dbReference type="InterPro" id="IPR000192">
    <property type="entry name" value="Aminotrans_V_dom"/>
</dbReference>
<keyword evidence="5" id="KW-0663">Pyridoxal phosphate</keyword>
<dbReference type="EC" id="2.8.1.7" evidence="10"/>
<gene>
    <name evidence="10" type="ORF">J2N86_07470</name>
</gene>
<dbReference type="Pfam" id="PF00266">
    <property type="entry name" value="Aminotran_5"/>
    <property type="match status" value="1"/>
</dbReference>
<organism evidence="10 11">
    <name type="scientific">Legionella lytica</name>
    <dbReference type="NCBI Taxonomy" id="96232"/>
    <lineage>
        <taxon>Bacteria</taxon>
        <taxon>Pseudomonadati</taxon>
        <taxon>Pseudomonadota</taxon>
        <taxon>Gammaproteobacteria</taxon>
        <taxon>Legionellales</taxon>
        <taxon>Legionellaceae</taxon>
        <taxon>Legionella</taxon>
    </lineage>
</organism>
<accession>A0ABY4YCJ0</accession>
<dbReference type="InterPro" id="IPR015422">
    <property type="entry name" value="PyrdxlP-dep_Trfase_small"/>
</dbReference>
<name>A0ABY4YCJ0_9GAMM</name>
<dbReference type="Gene3D" id="3.90.1150.10">
    <property type="entry name" value="Aspartate Aminotransferase, domain 1"/>
    <property type="match status" value="1"/>
</dbReference>
<evidence type="ECO:0000313" key="10">
    <source>
        <dbReference type="EMBL" id="USQ15156.1"/>
    </source>
</evidence>
<keyword evidence="6" id="KW-0408">Iron</keyword>
<dbReference type="InterPro" id="IPR016454">
    <property type="entry name" value="Cysteine_dSase"/>
</dbReference>
<dbReference type="RefSeq" id="WP_252582411.1">
    <property type="nucleotide sequence ID" value="NZ_CP071527.1"/>
</dbReference>
<dbReference type="InterPro" id="IPR015421">
    <property type="entry name" value="PyrdxlP-dep_Trfase_major"/>
</dbReference>
<proteinExistence type="inferred from homology"/>
<protein>
    <submittedName>
        <fullName evidence="10">IscS subfamily cysteine desulfurase</fullName>
        <ecNumber evidence="10">2.8.1.7</ecNumber>
    </submittedName>
</protein>
<evidence type="ECO:0000256" key="4">
    <source>
        <dbReference type="ARBA" id="ARBA00022723"/>
    </source>
</evidence>
<keyword evidence="3 10" id="KW-0808">Transferase</keyword>
<evidence type="ECO:0000256" key="6">
    <source>
        <dbReference type="ARBA" id="ARBA00023004"/>
    </source>
</evidence>
<evidence type="ECO:0000256" key="8">
    <source>
        <dbReference type="ARBA" id="ARBA00050776"/>
    </source>
</evidence>
<comment type="similarity">
    <text evidence="2">Belongs to the class-V pyridoxal-phosphate-dependent aminotransferase family. NifS/IscS subfamily.</text>
</comment>
<dbReference type="Gene3D" id="3.40.640.10">
    <property type="entry name" value="Type I PLP-dependent aspartate aminotransferase-like (Major domain)"/>
    <property type="match status" value="1"/>
</dbReference>
<reference evidence="10" key="1">
    <citation type="submission" date="2021-03" db="EMBL/GenBank/DDBJ databases">
        <title>Legionella lytica PCM 2298.</title>
        <authorList>
            <person name="Koper P."/>
        </authorList>
    </citation>
    <scope>NUCLEOTIDE SEQUENCE</scope>
    <source>
        <strain evidence="10">PCM 2298</strain>
    </source>
</reference>
<evidence type="ECO:0000256" key="1">
    <source>
        <dbReference type="ARBA" id="ARBA00001933"/>
    </source>
</evidence>
<dbReference type="InterPro" id="IPR015424">
    <property type="entry name" value="PyrdxlP-dep_Trfase"/>
</dbReference>